<dbReference type="Pfam" id="PF00233">
    <property type="entry name" value="PDEase_I"/>
    <property type="match status" value="1"/>
</dbReference>
<dbReference type="Gene3D" id="1.10.1300.10">
    <property type="entry name" value="3'5'-cyclic nucleotide phosphodiesterase, catalytic domain"/>
    <property type="match status" value="1"/>
</dbReference>
<dbReference type="PROSITE" id="PS51845">
    <property type="entry name" value="PDEASE_I_2"/>
    <property type="match status" value="1"/>
</dbReference>
<dbReference type="InterPro" id="IPR002073">
    <property type="entry name" value="PDEase_catalytic_dom"/>
</dbReference>
<keyword evidence="5" id="KW-1185">Reference proteome</keyword>
<keyword evidence="2" id="KW-0378">Hydrolase</keyword>
<comment type="caution">
    <text evidence="4">The sequence shown here is derived from an EMBL/GenBank/DDBJ whole genome shotgun (WGS) entry which is preliminary data.</text>
</comment>
<feature type="domain" description="PDEase" evidence="3">
    <location>
        <begin position="170"/>
        <end position="282"/>
    </location>
</feature>
<evidence type="ECO:0000256" key="1">
    <source>
        <dbReference type="ARBA" id="ARBA00022723"/>
    </source>
</evidence>
<evidence type="ECO:0000313" key="4">
    <source>
        <dbReference type="EMBL" id="CAK8998614.1"/>
    </source>
</evidence>
<keyword evidence="1" id="KW-0479">Metal-binding</keyword>
<dbReference type="Proteomes" id="UP001642464">
    <property type="component" value="Unassembled WGS sequence"/>
</dbReference>
<evidence type="ECO:0000313" key="5">
    <source>
        <dbReference type="Proteomes" id="UP001642464"/>
    </source>
</evidence>
<name>A0ABP0IB53_9DINO</name>
<reference evidence="4 5" key="1">
    <citation type="submission" date="2024-02" db="EMBL/GenBank/DDBJ databases">
        <authorList>
            <person name="Chen Y."/>
            <person name="Shah S."/>
            <person name="Dougan E. K."/>
            <person name="Thang M."/>
            <person name="Chan C."/>
        </authorList>
    </citation>
    <scope>NUCLEOTIDE SEQUENCE [LARGE SCALE GENOMIC DNA]</scope>
</reference>
<evidence type="ECO:0000256" key="2">
    <source>
        <dbReference type="ARBA" id="ARBA00022801"/>
    </source>
</evidence>
<proteinExistence type="predicted"/>
<dbReference type="EMBL" id="CAXAMM010003113">
    <property type="protein sequence ID" value="CAK8998614.1"/>
    <property type="molecule type" value="Genomic_DNA"/>
</dbReference>
<gene>
    <name evidence="4" type="ORF">SCF082_LOCUS5708</name>
</gene>
<dbReference type="SUPFAM" id="SSF109604">
    <property type="entry name" value="HD-domain/PDEase-like"/>
    <property type="match status" value="1"/>
</dbReference>
<sequence length="300" mass="33920">MSSYRDMDPNSPKAIAARAACVQKFLERHGFLEVNTPRNTSDVHQKVHMEPVYPLDVAEEMGNERMVSFLLQLGFALLGKPFHEILEQIDRVSASISGQLPESQLRHRRGECGVRVGVTNIEEEDGIHGVKPKILGFAKPRESLSEIELEQFQLGFEQIRRFLALVTHGPFPVAERWAELVLKEFALQGEEEKALGIPVGPLNDKKTVNMPLSQIGFIEFVVAPLALAMARVLPPVWFTNQMIIAALADDNANIWMDRWIEDTLLKPSLEEQVSVRERIHKMVQRTEQRGFTATMAQMES</sequence>
<evidence type="ECO:0000259" key="3">
    <source>
        <dbReference type="PROSITE" id="PS51845"/>
    </source>
</evidence>
<dbReference type="PANTHER" id="PTHR11347">
    <property type="entry name" value="CYCLIC NUCLEOTIDE PHOSPHODIESTERASE"/>
    <property type="match status" value="1"/>
</dbReference>
<accession>A0ABP0IB53</accession>
<dbReference type="InterPro" id="IPR036971">
    <property type="entry name" value="PDEase_catalytic_dom_sf"/>
</dbReference>
<organism evidence="4 5">
    <name type="scientific">Durusdinium trenchii</name>
    <dbReference type="NCBI Taxonomy" id="1381693"/>
    <lineage>
        <taxon>Eukaryota</taxon>
        <taxon>Sar</taxon>
        <taxon>Alveolata</taxon>
        <taxon>Dinophyceae</taxon>
        <taxon>Suessiales</taxon>
        <taxon>Symbiodiniaceae</taxon>
        <taxon>Durusdinium</taxon>
    </lineage>
</organism>
<protein>
    <submittedName>
        <fullName evidence="4">5'-cyclic phosphodiesterase pde-1</fullName>
    </submittedName>
</protein>